<evidence type="ECO:0000313" key="2">
    <source>
        <dbReference type="Proteomes" id="UP000785679"/>
    </source>
</evidence>
<protein>
    <submittedName>
        <fullName evidence="1">Uncharacterized protein</fullName>
    </submittedName>
</protein>
<organism evidence="1 2">
    <name type="scientific">Halteria grandinella</name>
    <dbReference type="NCBI Taxonomy" id="5974"/>
    <lineage>
        <taxon>Eukaryota</taxon>
        <taxon>Sar</taxon>
        <taxon>Alveolata</taxon>
        <taxon>Ciliophora</taxon>
        <taxon>Intramacronucleata</taxon>
        <taxon>Spirotrichea</taxon>
        <taxon>Stichotrichia</taxon>
        <taxon>Sporadotrichida</taxon>
        <taxon>Halteriidae</taxon>
        <taxon>Halteria</taxon>
    </lineage>
</organism>
<dbReference type="Proteomes" id="UP000785679">
    <property type="component" value="Unassembled WGS sequence"/>
</dbReference>
<dbReference type="EMBL" id="RRYP01001316">
    <property type="protein sequence ID" value="TNV86096.1"/>
    <property type="molecule type" value="Genomic_DNA"/>
</dbReference>
<gene>
    <name evidence="1" type="ORF">FGO68_gene12958</name>
</gene>
<accession>A0A8J8P5T8</accession>
<proteinExistence type="predicted"/>
<reference evidence="1" key="1">
    <citation type="submission" date="2019-06" db="EMBL/GenBank/DDBJ databases">
        <authorList>
            <person name="Zheng W."/>
        </authorList>
    </citation>
    <scope>NUCLEOTIDE SEQUENCE</scope>
    <source>
        <strain evidence="1">QDHG01</strain>
    </source>
</reference>
<evidence type="ECO:0000313" key="1">
    <source>
        <dbReference type="EMBL" id="TNV86096.1"/>
    </source>
</evidence>
<sequence>MVLIRFLIQRCFQFQQKWKRQFQRLTLIITVNQFVKYLISLISYSRHSKDITGWSLISQTQRDINQDYSLRFLQSAQIRFSWSSFWIQRYN</sequence>
<dbReference type="AlphaFoldDB" id="A0A8J8P5T8"/>
<keyword evidence="2" id="KW-1185">Reference proteome</keyword>
<comment type="caution">
    <text evidence="1">The sequence shown here is derived from an EMBL/GenBank/DDBJ whole genome shotgun (WGS) entry which is preliminary data.</text>
</comment>
<name>A0A8J8P5T8_HALGN</name>